<evidence type="ECO:0000256" key="2">
    <source>
        <dbReference type="SAM" id="Phobius"/>
    </source>
</evidence>
<proteinExistence type="predicted"/>
<keyword evidence="2" id="KW-1133">Transmembrane helix</keyword>
<keyword evidence="2" id="KW-0472">Membrane</keyword>
<dbReference type="InParanoid" id="A0A2P5HVM0"/>
<dbReference type="Proteomes" id="UP000094444">
    <property type="component" value="Unassembled WGS sequence"/>
</dbReference>
<dbReference type="AlphaFoldDB" id="A0A2P5HVM0"/>
<dbReference type="OrthoDB" id="4502894at2759"/>
<dbReference type="EMBL" id="MAVT02000653">
    <property type="protein sequence ID" value="POS74299.1"/>
    <property type="molecule type" value="Genomic_DNA"/>
</dbReference>
<feature type="compositionally biased region" description="Polar residues" evidence="1">
    <location>
        <begin position="180"/>
        <end position="190"/>
    </location>
</feature>
<feature type="transmembrane region" description="Helical" evidence="2">
    <location>
        <begin position="51"/>
        <end position="74"/>
    </location>
</feature>
<organism evidence="3 4">
    <name type="scientific">Diaporthe helianthi</name>
    <dbReference type="NCBI Taxonomy" id="158607"/>
    <lineage>
        <taxon>Eukaryota</taxon>
        <taxon>Fungi</taxon>
        <taxon>Dikarya</taxon>
        <taxon>Ascomycota</taxon>
        <taxon>Pezizomycotina</taxon>
        <taxon>Sordariomycetes</taxon>
        <taxon>Sordariomycetidae</taxon>
        <taxon>Diaporthales</taxon>
        <taxon>Diaporthaceae</taxon>
        <taxon>Diaporthe</taxon>
    </lineage>
</organism>
<name>A0A2P5HVM0_DIAHE</name>
<comment type="caution">
    <text evidence="3">The sequence shown here is derived from an EMBL/GenBank/DDBJ whole genome shotgun (WGS) entry which is preliminary data.</text>
</comment>
<evidence type="ECO:0000313" key="4">
    <source>
        <dbReference type="Proteomes" id="UP000094444"/>
    </source>
</evidence>
<accession>A0A2P5HVM0</accession>
<feature type="compositionally biased region" description="Basic and acidic residues" evidence="1">
    <location>
        <begin position="142"/>
        <end position="158"/>
    </location>
</feature>
<keyword evidence="4" id="KW-1185">Reference proteome</keyword>
<gene>
    <name evidence="3" type="ORF">DHEL01_v207307</name>
</gene>
<sequence>MMAWQDATISVLSIVFLISHAIYSAITASLTTAAQLGLFLLRLASWPISAFYNTLLFVFAPVTYTIRFVLAPFFFVFNKLPRLEPLYIYTLFTHTWNLTPTPFSKQFGSAAFVGVTFGLILTLTSSSMFAVLGLYDDGDKKQENNAKDAGGKGGEHRSDHHHHNHYADGDEEAGLHRRNQGSTNPLLSGSEQDKLDALLSSLSYQDSDVGALALGGWRDSPNIKRKRRSAAALRIGTILEEDDDDSF</sequence>
<keyword evidence="2" id="KW-0812">Transmembrane</keyword>
<evidence type="ECO:0000256" key="1">
    <source>
        <dbReference type="SAM" id="MobiDB-lite"/>
    </source>
</evidence>
<evidence type="ECO:0000313" key="3">
    <source>
        <dbReference type="EMBL" id="POS74299.1"/>
    </source>
</evidence>
<feature type="region of interest" description="Disordered" evidence="1">
    <location>
        <begin position="142"/>
        <end position="190"/>
    </location>
</feature>
<reference evidence="3" key="1">
    <citation type="submission" date="2017-09" db="EMBL/GenBank/DDBJ databases">
        <title>Polyketide synthases of a Diaporthe helianthi virulent isolate.</title>
        <authorList>
            <person name="Baroncelli R."/>
        </authorList>
    </citation>
    <scope>NUCLEOTIDE SEQUENCE [LARGE SCALE GENOMIC DNA]</scope>
    <source>
        <strain evidence="3">7/96</strain>
    </source>
</reference>
<protein>
    <submittedName>
        <fullName evidence="3">Uncharacterized protein</fullName>
    </submittedName>
</protein>
<feature type="transmembrane region" description="Helical" evidence="2">
    <location>
        <begin position="109"/>
        <end position="135"/>
    </location>
</feature>